<feature type="region of interest" description="Disordered" evidence="1">
    <location>
        <begin position="53"/>
        <end position="87"/>
    </location>
</feature>
<evidence type="ECO:0000313" key="3">
    <source>
        <dbReference type="Proteomes" id="UP001457282"/>
    </source>
</evidence>
<accession>A0AAW1XJ12</accession>
<evidence type="ECO:0000313" key="2">
    <source>
        <dbReference type="EMBL" id="KAK9936444.1"/>
    </source>
</evidence>
<name>A0AAW1XJ12_RUBAR</name>
<reference evidence="2 3" key="1">
    <citation type="journal article" date="2023" name="G3 (Bethesda)">
        <title>A chromosome-length genome assembly and annotation of blackberry (Rubus argutus, cv. 'Hillquist').</title>
        <authorList>
            <person name="Bruna T."/>
            <person name="Aryal R."/>
            <person name="Dudchenko O."/>
            <person name="Sargent D.J."/>
            <person name="Mead D."/>
            <person name="Buti M."/>
            <person name="Cavallini A."/>
            <person name="Hytonen T."/>
            <person name="Andres J."/>
            <person name="Pham M."/>
            <person name="Weisz D."/>
            <person name="Mascagni F."/>
            <person name="Usai G."/>
            <person name="Natali L."/>
            <person name="Bassil N."/>
            <person name="Fernandez G.E."/>
            <person name="Lomsadze A."/>
            <person name="Armour M."/>
            <person name="Olukolu B."/>
            <person name="Poorten T."/>
            <person name="Britton C."/>
            <person name="Davik J."/>
            <person name="Ashrafi H."/>
            <person name="Aiden E.L."/>
            <person name="Borodovsky M."/>
            <person name="Worthington M."/>
        </authorList>
    </citation>
    <scope>NUCLEOTIDE SEQUENCE [LARGE SCALE GENOMIC DNA]</scope>
    <source>
        <tissue evidence="2">Leaf</tissue>
    </source>
</reference>
<organism evidence="2 3">
    <name type="scientific">Rubus argutus</name>
    <name type="common">Southern blackberry</name>
    <dbReference type="NCBI Taxonomy" id="59490"/>
    <lineage>
        <taxon>Eukaryota</taxon>
        <taxon>Viridiplantae</taxon>
        <taxon>Streptophyta</taxon>
        <taxon>Embryophyta</taxon>
        <taxon>Tracheophyta</taxon>
        <taxon>Spermatophyta</taxon>
        <taxon>Magnoliopsida</taxon>
        <taxon>eudicotyledons</taxon>
        <taxon>Gunneridae</taxon>
        <taxon>Pentapetalae</taxon>
        <taxon>rosids</taxon>
        <taxon>fabids</taxon>
        <taxon>Rosales</taxon>
        <taxon>Rosaceae</taxon>
        <taxon>Rosoideae</taxon>
        <taxon>Rosoideae incertae sedis</taxon>
        <taxon>Rubus</taxon>
    </lineage>
</organism>
<protein>
    <submittedName>
        <fullName evidence="2">Uncharacterized protein</fullName>
    </submittedName>
</protein>
<feature type="compositionally biased region" description="Basic and acidic residues" evidence="1">
    <location>
        <begin position="66"/>
        <end position="78"/>
    </location>
</feature>
<dbReference type="EMBL" id="JBEDUW010000003">
    <property type="protein sequence ID" value="KAK9936444.1"/>
    <property type="molecule type" value="Genomic_DNA"/>
</dbReference>
<keyword evidence="3" id="KW-1185">Reference proteome</keyword>
<proteinExistence type="predicted"/>
<dbReference type="Proteomes" id="UP001457282">
    <property type="component" value="Unassembled WGS sequence"/>
</dbReference>
<evidence type="ECO:0000256" key="1">
    <source>
        <dbReference type="SAM" id="MobiDB-lite"/>
    </source>
</evidence>
<gene>
    <name evidence="2" type="ORF">M0R45_013287</name>
</gene>
<sequence>MDKSEISVVLCASHPSYNSLPMFVKVKYRCISVRKQEVFCEEDQFLPSPLHRSQRLRCSSSRPPHRIREEQPEPDRFVKKAKLTTRR</sequence>
<comment type="caution">
    <text evidence="2">The sequence shown here is derived from an EMBL/GenBank/DDBJ whole genome shotgun (WGS) entry which is preliminary data.</text>
</comment>
<dbReference type="AlphaFoldDB" id="A0AAW1XJ12"/>